<keyword evidence="3" id="KW-1185">Reference proteome</keyword>
<evidence type="ECO:0000256" key="1">
    <source>
        <dbReference type="SAM" id="Phobius"/>
    </source>
</evidence>
<comment type="caution">
    <text evidence="2">The sequence shown here is derived from an EMBL/GenBank/DDBJ whole genome shotgun (WGS) entry which is preliminary data.</text>
</comment>
<dbReference type="RefSeq" id="WP_164508747.1">
    <property type="nucleotide sequence ID" value="NZ_JBHSSK010000021.1"/>
</dbReference>
<protein>
    <submittedName>
        <fullName evidence="2">Uncharacterized protein</fullName>
    </submittedName>
</protein>
<dbReference type="Proteomes" id="UP001596254">
    <property type="component" value="Unassembled WGS sequence"/>
</dbReference>
<dbReference type="EMBL" id="JBHSSK010000021">
    <property type="protein sequence ID" value="MFC6207095.1"/>
    <property type="molecule type" value="Genomic_DNA"/>
</dbReference>
<reference evidence="3" key="1">
    <citation type="journal article" date="2019" name="Int. J. Syst. Evol. Microbiol.">
        <title>The Global Catalogue of Microorganisms (GCM) 10K type strain sequencing project: providing services to taxonomists for standard genome sequencing and annotation.</title>
        <authorList>
            <consortium name="The Broad Institute Genomics Platform"/>
            <consortium name="The Broad Institute Genome Sequencing Center for Infectious Disease"/>
            <person name="Wu L."/>
            <person name="Ma J."/>
        </authorList>
    </citation>
    <scope>NUCLEOTIDE SEQUENCE [LARGE SCALE GENOMIC DNA]</scope>
    <source>
        <strain evidence="3">CCM 8905</strain>
    </source>
</reference>
<keyword evidence="1" id="KW-0472">Membrane</keyword>
<organism evidence="2 3">
    <name type="scientific">Levilactobacillus tongjiangensis</name>
    <dbReference type="NCBI Taxonomy" id="2486023"/>
    <lineage>
        <taxon>Bacteria</taxon>
        <taxon>Bacillati</taxon>
        <taxon>Bacillota</taxon>
        <taxon>Bacilli</taxon>
        <taxon>Lactobacillales</taxon>
        <taxon>Lactobacillaceae</taxon>
        <taxon>Levilactobacillus</taxon>
    </lineage>
</organism>
<feature type="transmembrane region" description="Helical" evidence="1">
    <location>
        <begin position="30"/>
        <end position="48"/>
    </location>
</feature>
<evidence type="ECO:0000313" key="3">
    <source>
        <dbReference type="Proteomes" id="UP001596254"/>
    </source>
</evidence>
<name>A0ABW1SRF7_9LACO</name>
<proteinExistence type="predicted"/>
<evidence type="ECO:0000313" key="2">
    <source>
        <dbReference type="EMBL" id="MFC6207095.1"/>
    </source>
</evidence>
<sequence length="51" mass="5940">MFTHFTTLLGGLHGTSSFRIVRWLFRDNPTVGIIVLAGIILYAIYRYMNRH</sequence>
<keyword evidence="1" id="KW-1133">Transmembrane helix</keyword>
<keyword evidence="1" id="KW-0812">Transmembrane</keyword>
<gene>
    <name evidence="2" type="ORF">ACFP1G_06340</name>
</gene>
<accession>A0ABW1SRF7</accession>